<dbReference type="AlphaFoldDB" id="A0A4Y7LL10"/>
<reference evidence="13" key="1">
    <citation type="submission" date="2017-06" db="EMBL/GenBank/DDBJ databases">
        <authorList>
            <person name="Nizam F."/>
        </authorList>
    </citation>
    <scope>NUCLEOTIDE SEQUENCE</scope>
    <source>
        <strain evidence="13">SRM16</strain>
    </source>
</reference>
<dbReference type="Gene3D" id="3.30.2010.10">
    <property type="entry name" value="Metalloproteases ('zincins'), catalytic domain"/>
    <property type="match status" value="1"/>
</dbReference>
<accession>A0A4Y7LL10</accession>
<keyword evidence="5" id="KW-0479">Metal-binding</keyword>
<keyword evidence="6" id="KW-0378">Hydrolase</keyword>
<dbReference type="CDD" id="cd07340">
    <property type="entry name" value="M48B_Htpx_like"/>
    <property type="match status" value="1"/>
</dbReference>
<dbReference type="InterPro" id="IPR050083">
    <property type="entry name" value="HtpX_protease"/>
</dbReference>
<evidence type="ECO:0000256" key="10">
    <source>
        <dbReference type="ARBA" id="ARBA00023136"/>
    </source>
</evidence>
<dbReference type="EMBL" id="LT883630">
    <property type="protein sequence ID" value="SMZ64526.1"/>
    <property type="molecule type" value="mRNA"/>
</dbReference>
<feature type="transmembrane region" description="Helical" evidence="11">
    <location>
        <begin position="51"/>
        <end position="69"/>
    </location>
</feature>
<evidence type="ECO:0000256" key="3">
    <source>
        <dbReference type="ARBA" id="ARBA00022670"/>
    </source>
</evidence>
<evidence type="ECO:0000259" key="12">
    <source>
        <dbReference type="Pfam" id="PF01435"/>
    </source>
</evidence>
<keyword evidence="9" id="KW-0482">Metalloprotease</keyword>
<gene>
    <name evidence="13" type="primary">A-P M48</name>
</gene>
<keyword evidence="3" id="KW-0645">Protease</keyword>
<evidence type="ECO:0000256" key="5">
    <source>
        <dbReference type="ARBA" id="ARBA00022723"/>
    </source>
</evidence>
<evidence type="ECO:0000256" key="7">
    <source>
        <dbReference type="ARBA" id="ARBA00022833"/>
    </source>
</evidence>
<evidence type="ECO:0000256" key="8">
    <source>
        <dbReference type="ARBA" id="ARBA00022989"/>
    </source>
</evidence>
<feature type="transmembrane region" description="Helical" evidence="11">
    <location>
        <begin position="15"/>
        <end position="39"/>
    </location>
</feature>
<sequence>MNFFEHQDQARQNTVYLLGLFLVAVIVMIALLYGVVVYALHDNFLIWRPELLLLVALGVVATVGGGSVYKSIQLRGGGKVVAEDLGGTLVDRMTGDELEKRLLNIVEEMAIASGISVPEVYVLGEEKGINAFAAGFTPNDAVIGVTRGCLEQLDRDELQGVIAHEFSHILNGDMRLNLRLIGVIQGLILIYIMGRVMLRGSWWGGSDNSSSKGKDSGLIIGLGMVVIGGIGFFCGRLIKSAVSRQREFLADASAVQFTRNPDGISGALQKIAGYKSGSKVTNPRAEEASHLFFGEAFTGIFESFGQIFATHPPVKERVKRLEGFAGRTWSVEETGNNASMSSIASGNEMVAGFAGSSPQPQPQPESLSVSPDRVVAGVGTTNPKHLDNVRGFLADIPEPVRMATRDVNGAIAIIYSLLLHTDPEVRDRQMSSLRESSPPPVLEMIQNLSPYLESLNARTRLPLIDLAIPALRGGSVSQCTQLLKQARVLIKADNHLSLSEYAIFVVLRQRLTNYFPTTQQEPKVKFTEIKQIWSDCVIVLSALARVGQDSPGAVDMAFQAGLLRLPRNSGETLPTQPGEYSLTQVGESLKRLELAAPKLKQAVVDACAYTVLADHHVTLDQAELLRAIVISLNCPIPPFLDAPSSANQR</sequence>
<evidence type="ECO:0000256" key="9">
    <source>
        <dbReference type="ARBA" id="ARBA00023049"/>
    </source>
</evidence>
<feature type="transmembrane region" description="Helical" evidence="11">
    <location>
        <begin position="176"/>
        <end position="198"/>
    </location>
</feature>
<keyword evidence="8 11" id="KW-1133">Transmembrane helix</keyword>
<dbReference type="Pfam" id="PF01435">
    <property type="entry name" value="Peptidase_M48"/>
    <property type="match status" value="1"/>
</dbReference>
<evidence type="ECO:0000313" key="13">
    <source>
        <dbReference type="EMBL" id="SMZ64526.1"/>
    </source>
</evidence>
<dbReference type="GO" id="GO:0006508">
    <property type="term" value="P:proteolysis"/>
    <property type="evidence" value="ECO:0007669"/>
    <property type="project" value="UniProtKB-KW"/>
</dbReference>
<keyword evidence="2" id="KW-1003">Cell membrane</keyword>
<keyword evidence="7" id="KW-0862">Zinc</keyword>
<name>A0A4Y7LL10_9CYAN</name>
<comment type="cofactor">
    <cofactor evidence="1">
        <name>Zn(2+)</name>
        <dbReference type="ChEBI" id="CHEBI:29105"/>
    </cofactor>
</comment>
<dbReference type="PANTHER" id="PTHR43221">
    <property type="entry name" value="PROTEASE HTPX"/>
    <property type="match status" value="1"/>
</dbReference>
<protein>
    <submittedName>
        <fullName evidence="13">Peptidase M48</fullName>
    </submittedName>
</protein>
<keyword evidence="10 11" id="KW-0472">Membrane</keyword>
<dbReference type="GO" id="GO:0046872">
    <property type="term" value="F:metal ion binding"/>
    <property type="evidence" value="ECO:0007669"/>
    <property type="project" value="UniProtKB-KW"/>
</dbReference>
<proteinExistence type="evidence at transcript level"/>
<reference evidence="13" key="2">
    <citation type="submission" date="2019-06" db="EMBL/GenBank/DDBJ databases">
        <title>Genes from Arthrospira platensis.</title>
        <authorList>
            <person name="Faizal N."/>
            <person name="Venkatesh K."/>
            <person name="Arockiaraj J."/>
        </authorList>
    </citation>
    <scope>NUCLEOTIDE SEQUENCE</scope>
    <source>
        <strain evidence="13">SRM16</strain>
    </source>
</reference>
<feature type="transmembrane region" description="Helical" evidence="11">
    <location>
        <begin position="218"/>
        <end position="238"/>
    </location>
</feature>
<organism evidence="13">
    <name type="scientific">Arthrospira sp. SRM16</name>
    <dbReference type="NCBI Taxonomy" id="1929211"/>
    <lineage>
        <taxon>Bacteria</taxon>
        <taxon>Bacillati</taxon>
        <taxon>Cyanobacteriota</taxon>
        <taxon>Cyanophyceae</taxon>
        <taxon>Oscillatoriophycideae</taxon>
        <taxon>Oscillatoriales</taxon>
        <taxon>Microcoleaceae</taxon>
        <taxon>Arthrospira</taxon>
    </lineage>
</organism>
<evidence type="ECO:0000256" key="1">
    <source>
        <dbReference type="ARBA" id="ARBA00001947"/>
    </source>
</evidence>
<evidence type="ECO:0000256" key="2">
    <source>
        <dbReference type="ARBA" id="ARBA00022475"/>
    </source>
</evidence>
<dbReference type="GO" id="GO:0004222">
    <property type="term" value="F:metalloendopeptidase activity"/>
    <property type="evidence" value="ECO:0007669"/>
    <property type="project" value="InterPro"/>
</dbReference>
<dbReference type="InterPro" id="IPR001915">
    <property type="entry name" value="Peptidase_M48"/>
</dbReference>
<evidence type="ECO:0000256" key="4">
    <source>
        <dbReference type="ARBA" id="ARBA00022692"/>
    </source>
</evidence>
<dbReference type="PANTHER" id="PTHR43221:SF2">
    <property type="entry name" value="PROTEASE HTPX HOMOLOG"/>
    <property type="match status" value="1"/>
</dbReference>
<evidence type="ECO:0000256" key="11">
    <source>
        <dbReference type="SAM" id="Phobius"/>
    </source>
</evidence>
<keyword evidence="4 11" id="KW-0812">Transmembrane</keyword>
<feature type="domain" description="Peptidase M48" evidence="12">
    <location>
        <begin position="99"/>
        <end position="323"/>
    </location>
</feature>
<evidence type="ECO:0000256" key="6">
    <source>
        <dbReference type="ARBA" id="ARBA00022801"/>
    </source>
</evidence>